<keyword evidence="4" id="KW-0479">Metal-binding</keyword>
<evidence type="ECO:0000313" key="9">
    <source>
        <dbReference type="Proteomes" id="UP001215598"/>
    </source>
</evidence>
<organism evidence="8 9">
    <name type="scientific">Mycena metata</name>
    <dbReference type="NCBI Taxonomy" id="1033252"/>
    <lineage>
        <taxon>Eukaryota</taxon>
        <taxon>Fungi</taxon>
        <taxon>Dikarya</taxon>
        <taxon>Basidiomycota</taxon>
        <taxon>Agaricomycotina</taxon>
        <taxon>Agaricomycetes</taxon>
        <taxon>Agaricomycetidae</taxon>
        <taxon>Agaricales</taxon>
        <taxon>Marasmiineae</taxon>
        <taxon>Mycenaceae</taxon>
        <taxon>Mycena</taxon>
    </lineage>
</organism>
<dbReference type="Proteomes" id="UP001215598">
    <property type="component" value="Unassembled WGS sequence"/>
</dbReference>
<dbReference type="Pfam" id="PF00067">
    <property type="entry name" value="p450"/>
    <property type="match status" value="1"/>
</dbReference>
<evidence type="ECO:0000256" key="7">
    <source>
        <dbReference type="ARBA" id="ARBA00023033"/>
    </source>
</evidence>
<keyword evidence="7" id="KW-0503">Monooxygenase</keyword>
<gene>
    <name evidence="8" type="ORF">B0H16DRAFT_1715574</name>
</gene>
<sequence length="282" mass="32181">MDASSEFLFGRDAQTLSVTLPYPFYVPVPQTSGSTDSSTEFAAALNQAQLISKERGQFGAAWPLAEFWHDKLDGPLRIIREFLDPILREAVVRRQTSGSEKVLHTDGDPKDREVQEGETLVEHLLNTRRVSQTDTLILVSYPTTLRDEILNISVAGRDTTASLLTFVHWAHRAPTPDDFKDMKYLRAVLNESMRLYPPVPFNMRSTTTPVLLPSTTGGKPFYLPAKSKVPFSVFVMHRRTDLWGPDAAEWDPDRFIDERLHKYLTPNPFIFLPFCQFEIFIY</sequence>
<dbReference type="InterPro" id="IPR036396">
    <property type="entry name" value="Cyt_P450_sf"/>
</dbReference>
<dbReference type="EMBL" id="JARKIB010000017">
    <property type="protein sequence ID" value="KAJ7769936.1"/>
    <property type="molecule type" value="Genomic_DNA"/>
</dbReference>
<evidence type="ECO:0000256" key="4">
    <source>
        <dbReference type="ARBA" id="ARBA00022723"/>
    </source>
</evidence>
<dbReference type="GO" id="GO:0020037">
    <property type="term" value="F:heme binding"/>
    <property type="evidence" value="ECO:0007669"/>
    <property type="project" value="InterPro"/>
</dbReference>
<evidence type="ECO:0000313" key="8">
    <source>
        <dbReference type="EMBL" id="KAJ7769936.1"/>
    </source>
</evidence>
<accession>A0AAD7JQN4</accession>
<keyword evidence="9" id="KW-1185">Reference proteome</keyword>
<dbReference type="InterPro" id="IPR001128">
    <property type="entry name" value="Cyt_P450"/>
</dbReference>
<keyword evidence="6" id="KW-0408">Iron</keyword>
<dbReference type="GO" id="GO:0004497">
    <property type="term" value="F:monooxygenase activity"/>
    <property type="evidence" value="ECO:0007669"/>
    <property type="project" value="UniProtKB-KW"/>
</dbReference>
<name>A0AAD7JQN4_9AGAR</name>
<dbReference type="PANTHER" id="PTHR24287">
    <property type="entry name" value="P450, PUTATIVE (EUROFUNG)-RELATED"/>
    <property type="match status" value="1"/>
</dbReference>
<evidence type="ECO:0000256" key="6">
    <source>
        <dbReference type="ARBA" id="ARBA00023004"/>
    </source>
</evidence>
<comment type="similarity">
    <text evidence="2">Belongs to the cytochrome P450 family.</text>
</comment>
<reference evidence="8" key="1">
    <citation type="submission" date="2023-03" db="EMBL/GenBank/DDBJ databases">
        <title>Massive genome expansion in bonnet fungi (Mycena s.s.) driven by repeated elements and novel gene families across ecological guilds.</title>
        <authorList>
            <consortium name="Lawrence Berkeley National Laboratory"/>
            <person name="Harder C.B."/>
            <person name="Miyauchi S."/>
            <person name="Viragh M."/>
            <person name="Kuo A."/>
            <person name="Thoen E."/>
            <person name="Andreopoulos B."/>
            <person name="Lu D."/>
            <person name="Skrede I."/>
            <person name="Drula E."/>
            <person name="Henrissat B."/>
            <person name="Morin E."/>
            <person name="Kohler A."/>
            <person name="Barry K."/>
            <person name="LaButti K."/>
            <person name="Morin E."/>
            <person name="Salamov A."/>
            <person name="Lipzen A."/>
            <person name="Mereny Z."/>
            <person name="Hegedus B."/>
            <person name="Baldrian P."/>
            <person name="Stursova M."/>
            <person name="Weitz H."/>
            <person name="Taylor A."/>
            <person name="Grigoriev I.V."/>
            <person name="Nagy L.G."/>
            <person name="Martin F."/>
            <person name="Kauserud H."/>
        </authorList>
    </citation>
    <scope>NUCLEOTIDE SEQUENCE</scope>
    <source>
        <strain evidence="8">CBHHK182m</strain>
    </source>
</reference>
<dbReference type="AlphaFoldDB" id="A0AAD7JQN4"/>
<dbReference type="GO" id="GO:0016705">
    <property type="term" value="F:oxidoreductase activity, acting on paired donors, with incorporation or reduction of molecular oxygen"/>
    <property type="evidence" value="ECO:0007669"/>
    <property type="project" value="InterPro"/>
</dbReference>
<evidence type="ECO:0000256" key="1">
    <source>
        <dbReference type="ARBA" id="ARBA00001971"/>
    </source>
</evidence>
<dbReference type="Gene3D" id="1.10.630.10">
    <property type="entry name" value="Cytochrome P450"/>
    <property type="match status" value="2"/>
</dbReference>
<evidence type="ECO:0000256" key="2">
    <source>
        <dbReference type="ARBA" id="ARBA00010617"/>
    </source>
</evidence>
<protein>
    <submittedName>
        <fullName evidence="8">Cytochrome P450</fullName>
    </submittedName>
</protein>
<comment type="cofactor">
    <cofactor evidence="1">
        <name>heme</name>
        <dbReference type="ChEBI" id="CHEBI:30413"/>
    </cofactor>
</comment>
<dbReference type="GO" id="GO:0005506">
    <property type="term" value="F:iron ion binding"/>
    <property type="evidence" value="ECO:0007669"/>
    <property type="project" value="InterPro"/>
</dbReference>
<evidence type="ECO:0000256" key="3">
    <source>
        <dbReference type="ARBA" id="ARBA00022617"/>
    </source>
</evidence>
<keyword evidence="3" id="KW-0349">Heme</keyword>
<dbReference type="SUPFAM" id="SSF48264">
    <property type="entry name" value="Cytochrome P450"/>
    <property type="match status" value="1"/>
</dbReference>
<dbReference type="InterPro" id="IPR047146">
    <property type="entry name" value="Cyt_P450_E_CYP52_fungi"/>
</dbReference>
<comment type="caution">
    <text evidence="8">The sequence shown here is derived from an EMBL/GenBank/DDBJ whole genome shotgun (WGS) entry which is preliminary data.</text>
</comment>
<proteinExistence type="inferred from homology"/>
<dbReference type="PANTHER" id="PTHR24287:SF1">
    <property type="entry name" value="P450, PUTATIVE (EUROFUNG)-RELATED"/>
    <property type="match status" value="1"/>
</dbReference>
<keyword evidence="5" id="KW-0560">Oxidoreductase</keyword>
<evidence type="ECO:0000256" key="5">
    <source>
        <dbReference type="ARBA" id="ARBA00023002"/>
    </source>
</evidence>